<name>A0A255Y958_9SPHN</name>
<dbReference type="PANTHER" id="PTHR43737:SF1">
    <property type="entry name" value="DUF1501 DOMAIN-CONTAINING PROTEIN"/>
    <property type="match status" value="1"/>
</dbReference>
<dbReference type="Pfam" id="PF07394">
    <property type="entry name" value="DUF1501"/>
    <property type="match status" value="1"/>
</dbReference>
<proteinExistence type="predicted"/>
<dbReference type="InterPro" id="IPR010869">
    <property type="entry name" value="DUF1501"/>
</dbReference>
<comment type="caution">
    <text evidence="1">The sequence shown here is derived from an EMBL/GenBank/DDBJ whole genome shotgun (WGS) entry which is preliminary data.</text>
</comment>
<evidence type="ECO:0008006" key="3">
    <source>
        <dbReference type="Google" id="ProtNLM"/>
    </source>
</evidence>
<gene>
    <name evidence="1" type="ORF">CHU93_13355</name>
</gene>
<reference evidence="1 2" key="1">
    <citation type="submission" date="2017-07" db="EMBL/GenBank/DDBJ databases">
        <title>Sandarakinorhabdus cyanobacteriorum sp. nov., a novel bacterium isolated from cyanobacterial aggregates in a eutrophic lake.</title>
        <authorList>
            <person name="Cai H."/>
        </authorList>
    </citation>
    <scope>NUCLEOTIDE SEQUENCE [LARGE SCALE GENOMIC DNA]</scope>
    <source>
        <strain evidence="1 2">TH057</strain>
    </source>
</reference>
<dbReference type="OrthoDB" id="9779968at2"/>
<dbReference type="RefSeq" id="WP_094474661.1">
    <property type="nucleotide sequence ID" value="NZ_NOXT01000121.1"/>
</dbReference>
<organism evidence="1 2">
    <name type="scientific">Sandarakinorhabdus cyanobacteriorum</name>
    <dbReference type="NCBI Taxonomy" id="1981098"/>
    <lineage>
        <taxon>Bacteria</taxon>
        <taxon>Pseudomonadati</taxon>
        <taxon>Pseudomonadota</taxon>
        <taxon>Alphaproteobacteria</taxon>
        <taxon>Sphingomonadales</taxon>
        <taxon>Sphingosinicellaceae</taxon>
        <taxon>Sandarakinorhabdus</taxon>
    </lineage>
</organism>
<dbReference type="EMBL" id="NOXT01000121">
    <property type="protein sequence ID" value="OYQ25711.1"/>
    <property type="molecule type" value="Genomic_DNA"/>
</dbReference>
<dbReference type="Proteomes" id="UP000216991">
    <property type="component" value="Unassembled WGS sequence"/>
</dbReference>
<protein>
    <recommendedName>
        <fullName evidence="3">DUF1501 domain-containing protein</fullName>
    </recommendedName>
</protein>
<dbReference type="PANTHER" id="PTHR43737">
    <property type="entry name" value="BLL7424 PROTEIN"/>
    <property type="match status" value="1"/>
</dbReference>
<accession>A0A255Y958</accession>
<sequence length="380" mass="38998">MIDRRSLIARAGMIGGLALHPGLALAAATTQSRLVFIILRGAMDGLAAISPANEPRLLQLRGALARPPEQLGAPLPLTADFTAHPALAGFAGLFAAKEAAVVHAVASPYRERSHFDAQNILETGGNAAYALKDGWLNRLLPLLPPAPPPVAISAALPTLLQGAAPTTSFAPSRLPDASASLKMRVAALYEGDPLLHRLWGEAMATEMMAGNQDGPGGPVALAATAARLLAQPAGPRIAVLDHGGWDTHAGQAVRLAAQLRQLDTMIATLKSGLGPAWADTLVICATEFGRTVAVNGTNGTDHGTASAVLLAGGRVAGGRVHGDWPGLTRLFEDRDLLPITSLNAVLAGSVAGLFGLDPDRVVRSVFATAPAAAMAGLVRA</sequence>
<keyword evidence="2" id="KW-1185">Reference proteome</keyword>
<evidence type="ECO:0000313" key="2">
    <source>
        <dbReference type="Proteomes" id="UP000216991"/>
    </source>
</evidence>
<dbReference type="AlphaFoldDB" id="A0A255Y958"/>
<evidence type="ECO:0000313" key="1">
    <source>
        <dbReference type="EMBL" id="OYQ25711.1"/>
    </source>
</evidence>